<evidence type="ECO:0000256" key="1">
    <source>
        <dbReference type="ARBA" id="ARBA00004141"/>
    </source>
</evidence>
<dbReference type="Proteomes" id="UP001501218">
    <property type="component" value="Unassembled WGS sequence"/>
</dbReference>
<dbReference type="NCBIfam" id="TIGR03462">
    <property type="entry name" value="CarR_dom_SF"/>
    <property type="match status" value="1"/>
</dbReference>
<sequence length="119" mass="13103">MTPDQLRYLLILALCVAITAPLEFLGGKVYRRPLRTIKSVLPVAAVFLIWDAVAIAGGVWWFDSRRVTGVEVLGELPLEEVLFFAVIPLCALLTFGCVEALLAASRRTPRAPARKERAP</sequence>
<feature type="domain" description="Lycopene cyclase" evidence="9">
    <location>
        <begin position="8"/>
        <end position="97"/>
    </location>
</feature>
<dbReference type="EMBL" id="BAAARA010000004">
    <property type="protein sequence ID" value="GAA2341817.1"/>
    <property type="molecule type" value="Genomic_DNA"/>
</dbReference>
<organism evidence="10 11">
    <name type="scientific">Saccharopolyspora halophila</name>
    <dbReference type="NCBI Taxonomy" id="405551"/>
    <lineage>
        <taxon>Bacteria</taxon>
        <taxon>Bacillati</taxon>
        <taxon>Actinomycetota</taxon>
        <taxon>Actinomycetes</taxon>
        <taxon>Pseudonocardiales</taxon>
        <taxon>Pseudonocardiaceae</taxon>
        <taxon>Saccharopolyspora</taxon>
    </lineage>
</organism>
<gene>
    <name evidence="10" type="ORF">GCM10009854_17930</name>
</gene>
<evidence type="ECO:0000256" key="8">
    <source>
        <dbReference type="SAM" id="Phobius"/>
    </source>
</evidence>
<evidence type="ECO:0000256" key="5">
    <source>
        <dbReference type="ARBA" id="ARBA00022989"/>
    </source>
</evidence>
<name>A0ABN3G0Z3_9PSEU</name>
<protein>
    <submittedName>
        <fullName evidence="10">Lycopene cyclase domain-containing protein</fullName>
    </submittedName>
</protein>
<evidence type="ECO:0000313" key="10">
    <source>
        <dbReference type="EMBL" id="GAA2341817.1"/>
    </source>
</evidence>
<keyword evidence="4" id="KW-0125">Carotenoid biosynthesis</keyword>
<keyword evidence="11" id="KW-1185">Reference proteome</keyword>
<dbReference type="Pfam" id="PF18916">
    <property type="entry name" value="Lycopene_cyc"/>
    <property type="match status" value="1"/>
</dbReference>
<comment type="subcellular location">
    <subcellularLocation>
        <location evidence="1">Membrane</location>
        <topology evidence="1">Multi-pass membrane protein</topology>
    </subcellularLocation>
</comment>
<keyword evidence="7" id="KW-0413">Isomerase</keyword>
<comment type="pathway">
    <text evidence="2">Carotenoid biosynthesis.</text>
</comment>
<feature type="transmembrane region" description="Helical" evidence="8">
    <location>
        <begin position="82"/>
        <end position="104"/>
    </location>
</feature>
<accession>A0ABN3G0Z3</accession>
<evidence type="ECO:0000259" key="9">
    <source>
        <dbReference type="Pfam" id="PF18916"/>
    </source>
</evidence>
<evidence type="ECO:0000256" key="3">
    <source>
        <dbReference type="ARBA" id="ARBA00022692"/>
    </source>
</evidence>
<evidence type="ECO:0000256" key="6">
    <source>
        <dbReference type="ARBA" id="ARBA00023136"/>
    </source>
</evidence>
<proteinExistence type="predicted"/>
<dbReference type="RefSeq" id="WP_344128706.1">
    <property type="nucleotide sequence ID" value="NZ_BAAARA010000004.1"/>
</dbReference>
<evidence type="ECO:0000256" key="7">
    <source>
        <dbReference type="ARBA" id="ARBA00023235"/>
    </source>
</evidence>
<comment type="caution">
    <text evidence="10">The sequence shown here is derived from an EMBL/GenBank/DDBJ whole genome shotgun (WGS) entry which is preliminary data.</text>
</comment>
<evidence type="ECO:0000256" key="4">
    <source>
        <dbReference type="ARBA" id="ARBA00022746"/>
    </source>
</evidence>
<feature type="transmembrane region" description="Helical" evidence="8">
    <location>
        <begin position="39"/>
        <end position="62"/>
    </location>
</feature>
<feature type="transmembrane region" description="Helical" evidence="8">
    <location>
        <begin position="6"/>
        <end position="27"/>
    </location>
</feature>
<keyword evidence="5 8" id="KW-1133">Transmembrane helix</keyword>
<dbReference type="InterPro" id="IPR017825">
    <property type="entry name" value="Lycopene_cyclase_dom"/>
</dbReference>
<keyword evidence="6 8" id="KW-0472">Membrane</keyword>
<evidence type="ECO:0000256" key="2">
    <source>
        <dbReference type="ARBA" id="ARBA00004829"/>
    </source>
</evidence>
<reference evidence="10 11" key="1">
    <citation type="journal article" date="2019" name="Int. J. Syst. Evol. Microbiol.">
        <title>The Global Catalogue of Microorganisms (GCM) 10K type strain sequencing project: providing services to taxonomists for standard genome sequencing and annotation.</title>
        <authorList>
            <consortium name="The Broad Institute Genomics Platform"/>
            <consortium name="The Broad Institute Genome Sequencing Center for Infectious Disease"/>
            <person name="Wu L."/>
            <person name="Ma J."/>
        </authorList>
    </citation>
    <scope>NUCLEOTIDE SEQUENCE [LARGE SCALE GENOMIC DNA]</scope>
    <source>
        <strain evidence="10 11">JCM 16221</strain>
    </source>
</reference>
<evidence type="ECO:0000313" key="11">
    <source>
        <dbReference type="Proteomes" id="UP001501218"/>
    </source>
</evidence>
<keyword evidence="3 8" id="KW-0812">Transmembrane</keyword>